<evidence type="ECO:0000313" key="2">
    <source>
        <dbReference type="Proteomes" id="UP000366872"/>
    </source>
</evidence>
<dbReference type="InterPro" id="IPR018680">
    <property type="entry name" value="DUF2164"/>
</dbReference>
<proteinExistence type="predicted"/>
<accession>A0A6C2U1J0</accession>
<dbReference type="Pfam" id="PF09932">
    <property type="entry name" value="DUF2164"/>
    <property type="match status" value="1"/>
</dbReference>
<dbReference type="AlphaFoldDB" id="A0A6C2U1J0"/>
<keyword evidence="2" id="KW-1185">Reference proteome</keyword>
<dbReference type="Proteomes" id="UP000366872">
    <property type="component" value="Unassembled WGS sequence"/>
</dbReference>
<evidence type="ECO:0008006" key="3">
    <source>
        <dbReference type="Google" id="ProtNLM"/>
    </source>
</evidence>
<gene>
    <name evidence="1" type="ORF">PDESU_02369</name>
</gene>
<name>A0A6C2U1J0_PONDE</name>
<protein>
    <recommendedName>
        <fullName evidence="3">DUF2164 domain-containing protein</fullName>
    </recommendedName>
</protein>
<organism evidence="1 2">
    <name type="scientific">Pontiella desulfatans</name>
    <dbReference type="NCBI Taxonomy" id="2750659"/>
    <lineage>
        <taxon>Bacteria</taxon>
        <taxon>Pseudomonadati</taxon>
        <taxon>Kiritimatiellota</taxon>
        <taxon>Kiritimatiellia</taxon>
        <taxon>Kiritimatiellales</taxon>
        <taxon>Pontiellaceae</taxon>
        <taxon>Pontiella</taxon>
    </lineage>
</organism>
<reference evidence="1 2" key="1">
    <citation type="submission" date="2019-04" db="EMBL/GenBank/DDBJ databases">
        <authorList>
            <person name="Van Vliet M D."/>
        </authorList>
    </citation>
    <scope>NUCLEOTIDE SEQUENCE [LARGE SCALE GENOMIC DNA]</scope>
    <source>
        <strain evidence="1 2">F1</strain>
    </source>
</reference>
<evidence type="ECO:0000313" key="1">
    <source>
        <dbReference type="EMBL" id="VGO13812.1"/>
    </source>
</evidence>
<dbReference type="RefSeq" id="WP_136079354.1">
    <property type="nucleotide sequence ID" value="NZ_CAAHFG010000001.1"/>
</dbReference>
<dbReference type="EMBL" id="CAAHFG010000001">
    <property type="protein sequence ID" value="VGO13812.1"/>
    <property type="molecule type" value="Genomic_DNA"/>
</dbReference>
<sequence>MELKLSDAQKDGLRNKLVAIYFDEFDEEISDFKADRLLDAFLEKLAPAIYNTAILDMKQFMFTQIEDLEAIFEKK</sequence>